<reference evidence="2" key="1">
    <citation type="submission" date="2018-01" db="EMBL/GenBank/DDBJ databases">
        <title>An insight into the sialome of Amazonian anophelines.</title>
        <authorList>
            <person name="Ribeiro J.M."/>
            <person name="Scarpassa V."/>
            <person name="Calvo E."/>
        </authorList>
    </citation>
    <scope>NUCLEOTIDE SEQUENCE</scope>
    <source>
        <tissue evidence="2">Salivary glands</tissue>
    </source>
</reference>
<sequence>MLLLVVVRFILSLCSPFLHYLRSSCSDFYRLSIFQTMTRVLAGDLVFKKHGFVFWHIYSKHQLPDWLSYSL</sequence>
<keyword evidence="1" id="KW-0732">Signal</keyword>
<accession>A0A2M4CEE8</accession>
<feature type="chain" id="PRO_5014779240" evidence="1">
    <location>
        <begin position="17"/>
        <end position="71"/>
    </location>
</feature>
<organism evidence="2">
    <name type="scientific">Anopheles marajoara</name>
    <dbReference type="NCBI Taxonomy" id="58244"/>
    <lineage>
        <taxon>Eukaryota</taxon>
        <taxon>Metazoa</taxon>
        <taxon>Ecdysozoa</taxon>
        <taxon>Arthropoda</taxon>
        <taxon>Hexapoda</taxon>
        <taxon>Insecta</taxon>
        <taxon>Pterygota</taxon>
        <taxon>Neoptera</taxon>
        <taxon>Endopterygota</taxon>
        <taxon>Diptera</taxon>
        <taxon>Nematocera</taxon>
        <taxon>Culicoidea</taxon>
        <taxon>Culicidae</taxon>
        <taxon>Anophelinae</taxon>
        <taxon>Anopheles</taxon>
    </lineage>
</organism>
<name>A0A2M4CEE8_9DIPT</name>
<protein>
    <submittedName>
        <fullName evidence="2">Putative secreted protein</fullName>
    </submittedName>
</protein>
<dbReference type="EMBL" id="GGFJ01014400">
    <property type="protein sequence ID" value="MBW63541.1"/>
    <property type="molecule type" value="Transcribed_RNA"/>
</dbReference>
<proteinExistence type="predicted"/>
<feature type="signal peptide" evidence="1">
    <location>
        <begin position="1"/>
        <end position="16"/>
    </location>
</feature>
<evidence type="ECO:0000313" key="2">
    <source>
        <dbReference type="EMBL" id="MBW63541.1"/>
    </source>
</evidence>
<evidence type="ECO:0000256" key="1">
    <source>
        <dbReference type="SAM" id="SignalP"/>
    </source>
</evidence>
<dbReference type="AlphaFoldDB" id="A0A2M4CEE8"/>